<comment type="similarity">
    <text evidence="7">Belongs to the transferase hexapeptide repeat family. LpxD subfamily.</text>
</comment>
<dbReference type="NCBIfam" id="TIGR01853">
    <property type="entry name" value="lipid_A_lpxD"/>
    <property type="match status" value="1"/>
</dbReference>
<feature type="domain" description="UDP-3-O-[3-hydroxymyristoyl] glucosamine N-acyltransferase non-repeat region" evidence="8">
    <location>
        <begin position="31"/>
        <end position="97"/>
    </location>
</feature>
<keyword evidence="5 7" id="KW-0443">Lipid metabolism</keyword>
<dbReference type="EC" id="2.3.1.191" evidence="7"/>
<dbReference type="Gene3D" id="3.40.1390.10">
    <property type="entry name" value="MurE/MurF, N-terminal domain"/>
    <property type="match status" value="1"/>
</dbReference>
<dbReference type="EMBL" id="JAOQNS010000004">
    <property type="protein sequence ID" value="MCW2307606.1"/>
    <property type="molecule type" value="Genomic_DNA"/>
</dbReference>
<name>A0ABT3HBD4_9HYPH</name>
<proteinExistence type="inferred from homology"/>
<feature type="active site" description="Proton acceptor" evidence="7">
    <location>
        <position position="256"/>
    </location>
</feature>
<comment type="caution">
    <text evidence="9">The sequence shown here is derived from an EMBL/GenBank/DDBJ whole genome shotgun (WGS) entry which is preliminary data.</text>
</comment>
<dbReference type="SUPFAM" id="SSF51161">
    <property type="entry name" value="Trimeric LpxA-like enzymes"/>
    <property type="match status" value="1"/>
</dbReference>
<evidence type="ECO:0000256" key="1">
    <source>
        <dbReference type="ARBA" id="ARBA00022516"/>
    </source>
</evidence>
<comment type="function">
    <text evidence="7">Catalyzes the N-acylation of UDP-3-O-acylglucosamine using 3-hydroxyacyl-ACP as the acyl donor. Is involved in the biosynthesis of lipid A, a phosphorylated glycolipid that anchors the lipopolysaccharide to the outer membrane of the cell.</text>
</comment>
<dbReference type="HAMAP" id="MF_00523">
    <property type="entry name" value="LpxD"/>
    <property type="match status" value="1"/>
</dbReference>
<keyword evidence="10" id="KW-1185">Reference proteome</keyword>
<protein>
    <recommendedName>
        <fullName evidence="7">UDP-3-O-acylglucosamine N-acyltransferase</fullName>
        <ecNumber evidence="7">2.3.1.191</ecNumber>
    </recommendedName>
</protein>
<keyword evidence="2 7" id="KW-0441">Lipid A biosynthesis</keyword>
<evidence type="ECO:0000256" key="5">
    <source>
        <dbReference type="ARBA" id="ARBA00023098"/>
    </source>
</evidence>
<keyword evidence="1 7" id="KW-0444">Lipid biosynthesis</keyword>
<dbReference type="Pfam" id="PF00132">
    <property type="entry name" value="Hexapep"/>
    <property type="match status" value="1"/>
</dbReference>
<dbReference type="InterPro" id="IPR020573">
    <property type="entry name" value="UDP_GlcNAc_AcTrfase_non-rep"/>
</dbReference>
<reference evidence="10" key="1">
    <citation type="submission" date="2023-07" db="EMBL/GenBank/DDBJ databases">
        <title>Genome sequencing of Purple Non-Sulfur Bacteria from various extreme environments.</title>
        <authorList>
            <person name="Mayer M."/>
        </authorList>
    </citation>
    <scope>NUCLEOTIDE SEQUENCE [LARGE SCALE GENOMIC DNA]</scope>
    <source>
        <strain evidence="10">DSM 17935</strain>
    </source>
</reference>
<sequence>MTEPAFLTPPEPVALRDIAAWVGGRIARGGDILISGVAPLDLAGPGDLAFIENTRYIDQLGETKASACLCSPKFAEKVPADVVAVIVDRPYVAFAEITGRLYPEVMRPEGFFDDTKGVSARALVHETARLEADVTVEPGAVIGAGAEIGIGSVVCANAVIGVGVRIGRGCSIGANVVLQYALIGNNVIIHPGVKIGQDGFGFAMGPGGHRKVPQIGRVIIQDNVEIGANSTIDRGTNRDTIVGEGTKIDNQVQIAHNVVIGRHCVIVAMAGISGSTVLEDYAVLAGKSGLAGHLRIGTGAQVAGGSNVANDVPAGERWIGTPAKPIREFMREARALRELAEERRPGKNERE</sequence>
<dbReference type="RefSeq" id="WP_264601248.1">
    <property type="nucleotide sequence ID" value="NZ_JAOQNS010000004.1"/>
</dbReference>
<keyword evidence="4 7" id="KW-0677">Repeat</keyword>
<dbReference type="InterPro" id="IPR011004">
    <property type="entry name" value="Trimer_LpxA-like_sf"/>
</dbReference>
<organism evidence="9 10">
    <name type="scientific">Rhodobium gokarnense</name>
    <dbReference type="NCBI Taxonomy" id="364296"/>
    <lineage>
        <taxon>Bacteria</taxon>
        <taxon>Pseudomonadati</taxon>
        <taxon>Pseudomonadota</taxon>
        <taxon>Alphaproteobacteria</taxon>
        <taxon>Hyphomicrobiales</taxon>
        <taxon>Rhodobiaceae</taxon>
        <taxon>Rhodobium</taxon>
    </lineage>
</organism>
<evidence type="ECO:0000256" key="6">
    <source>
        <dbReference type="ARBA" id="ARBA00023315"/>
    </source>
</evidence>
<dbReference type="PROSITE" id="PS00101">
    <property type="entry name" value="HEXAPEP_TRANSFERASES"/>
    <property type="match status" value="1"/>
</dbReference>
<dbReference type="Gene3D" id="2.160.10.10">
    <property type="entry name" value="Hexapeptide repeat proteins"/>
    <property type="match status" value="1"/>
</dbReference>
<dbReference type="Pfam" id="PF04613">
    <property type="entry name" value="LpxD"/>
    <property type="match status" value="1"/>
</dbReference>
<dbReference type="CDD" id="cd03352">
    <property type="entry name" value="LbH_LpxD"/>
    <property type="match status" value="1"/>
</dbReference>
<keyword evidence="3 7" id="KW-0808">Transferase</keyword>
<evidence type="ECO:0000313" key="10">
    <source>
        <dbReference type="Proteomes" id="UP001209755"/>
    </source>
</evidence>
<evidence type="ECO:0000256" key="2">
    <source>
        <dbReference type="ARBA" id="ARBA00022556"/>
    </source>
</evidence>
<dbReference type="PANTHER" id="PTHR43378">
    <property type="entry name" value="UDP-3-O-ACYLGLUCOSAMINE N-ACYLTRANSFERASE"/>
    <property type="match status" value="1"/>
</dbReference>
<accession>A0ABT3HBD4</accession>
<dbReference type="InterPro" id="IPR007691">
    <property type="entry name" value="LpxD"/>
</dbReference>
<evidence type="ECO:0000256" key="4">
    <source>
        <dbReference type="ARBA" id="ARBA00022737"/>
    </source>
</evidence>
<comment type="subunit">
    <text evidence="7">Homotrimer.</text>
</comment>
<keyword evidence="6 7" id="KW-0012">Acyltransferase</keyword>
<evidence type="ECO:0000259" key="8">
    <source>
        <dbReference type="Pfam" id="PF04613"/>
    </source>
</evidence>
<dbReference type="NCBIfam" id="NF002060">
    <property type="entry name" value="PRK00892.1"/>
    <property type="match status" value="1"/>
</dbReference>
<comment type="catalytic activity">
    <reaction evidence="7">
        <text>a UDP-3-O-[(3R)-3-hydroxyacyl]-alpha-D-glucosamine + a (3R)-hydroxyacyl-[ACP] = a UDP-2-N,3-O-bis[(3R)-3-hydroxyacyl]-alpha-D-glucosamine + holo-[ACP] + H(+)</text>
        <dbReference type="Rhea" id="RHEA:53836"/>
        <dbReference type="Rhea" id="RHEA-COMP:9685"/>
        <dbReference type="Rhea" id="RHEA-COMP:9945"/>
        <dbReference type="ChEBI" id="CHEBI:15378"/>
        <dbReference type="ChEBI" id="CHEBI:64479"/>
        <dbReference type="ChEBI" id="CHEBI:78827"/>
        <dbReference type="ChEBI" id="CHEBI:137740"/>
        <dbReference type="ChEBI" id="CHEBI:137748"/>
        <dbReference type="EC" id="2.3.1.191"/>
    </reaction>
</comment>
<dbReference type="Proteomes" id="UP001209755">
    <property type="component" value="Unassembled WGS sequence"/>
</dbReference>
<evidence type="ECO:0000256" key="7">
    <source>
        <dbReference type="HAMAP-Rule" id="MF_00523"/>
    </source>
</evidence>
<gene>
    <name evidence="7" type="primary">lpxD</name>
    <name evidence="9" type="ORF">M2319_001937</name>
</gene>
<dbReference type="InterPro" id="IPR001451">
    <property type="entry name" value="Hexapep"/>
</dbReference>
<evidence type="ECO:0000313" key="9">
    <source>
        <dbReference type="EMBL" id="MCW2307606.1"/>
    </source>
</evidence>
<comment type="pathway">
    <text evidence="7">Bacterial outer membrane biogenesis; LPS lipid A biosynthesis.</text>
</comment>
<dbReference type="PANTHER" id="PTHR43378:SF2">
    <property type="entry name" value="UDP-3-O-ACYLGLUCOSAMINE N-ACYLTRANSFERASE 1, MITOCHONDRIAL-RELATED"/>
    <property type="match status" value="1"/>
</dbReference>
<dbReference type="InterPro" id="IPR018357">
    <property type="entry name" value="Hexapep_transf_CS"/>
</dbReference>
<evidence type="ECO:0000256" key="3">
    <source>
        <dbReference type="ARBA" id="ARBA00022679"/>
    </source>
</evidence>
<dbReference type="GO" id="GO:0103118">
    <property type="term" value="F:UDP-3-O-[(3R)-3-hydroxyacyl]-glucosamine N-acyltransferase activity"/>
    <property type="evidence" value="ECO:0007669"/>
    <property type="project" value="UniProtKB-EC"/>
</dbReference>